<dbReference type="InterPro" id="IPR003439">
    <property type="entry name" value="ABC_transporter-like_ATP-bd"/>
</dbReference>
<keyword evidence="2" id="KW-0813">Transport</keyword>
<dbReference type="SUPFAM" id="SSF52540">
    <property type="entry name" value="P-loop containing nucleoside triphosphate hydrolases"/>
    <property type="match status" value="1"/>
</dbReference>
<dbReference type="GO" id="GO:0005524">
    <property type="term" value="F:ATP binding"/>
    <property type="evidence" value="ECO:0007669"/>
    <property type="project" value="UniProtKB-KW"/>
</dbReference>
<protein>
    <submittedName>
        <fullName evidence="7">ABC transporter ATP-binding protein</fullName>
    </submittedName>
</protein>
<dbReference type="Pfam" id="PF00005">
    <property type="entry name" value="ABC_tran"/>
    <property type="match status" value="1"/>
</dbReference>
<evidence type="ECO:0000256" key="1">
    <source>
        <dbReference type="ARBA" id="ARBA00005417"/>
    </source>
</evidence>
<keyword evidence="4 7" id="KW-0067">ATP-binding</keyword>
<dbReference type="SMART" id="SM00382">
    <property type="entry name" value="AAA"/>
    <property type="match status" value="1"/>
</dbReference>
<accession>A0ABT5VEN7</accession>
<dbReference type="RefSeq" id="WP_275118503.1">
    <property type="nucleotide sequence ID" value="NZ_JAOTPO010000006.1"/>
</dbReference>
<dbReference type="PANTHER" id="PTHR43820">
    <property type="entry name" value="HIGH-AFFINITY BRANCHED-CHAIN AMINO ACID TRANSPORT ATP-BINDING PROTEIN LIVF"/>
    <property type="match status" value="1"/>
</dbReference>
<proteinExistence type="inferred from homology"/>
<dbReference type="CDD" id="cd03224">
    <property type="entry name" value="ABC_TM1139_LivF_branched"/>
    <property type="match status" value="1"/>
</dbReference>
<sequence>MLKLTNLTVNYGKFEALRDISLNVEQGELVVLLGANGAGKSTLFKAISGLVKPVKGEYLFNGNKVIGVSPDKMVASGVVQCAEGRMLFPQMSVYENLKMGGFVHRKDKNGMKKSLEEVYDLFPILRDKKDDPAGSLSGGQQQMVAIGRALMAKPKLLMLDEPSLGLAPLIVEQMFGIIKQINENGVTVLLAEQNASAALSISTRGYVIESGKIVMSGSKEELFNNDEIRKAYIGA</sequence>
<dbReference type="EMBL" id="JAOTPO010000006">
    <property type="protein sequence ID" value="MDE5413889.1"/>
    <property type="molecule type" value="Genomic_DNA"/>
</dbReference>
<evidence type="ECO:0000313" key="8">
    <source>
        <dbReference type="Proteomes" id="UP001148125"/>
    </source>
</evidence>
<feature type="domain" description="ABC transporter" evidence="6">
    <location>
        <begin position="2"/>
        <end position="235"/>
    </location>
</feature>
<dbReference type="Gene3D" id="3.40.50.300">
    <property type="entry name" value="P-loop containing nucleotide triphosphate hydrolases"/>
    <property type="match status" value="1"/>
</dbReference>
<keyword evidence="8" id="KW-1185">Reference proteome</keyword>
<gene>
    <name evidence="7" type="ORF">N7Z68_10870</name>
</gene>
<dbReference type="InterPro" id="IPR027417">
    <property type="entry name" value="P-loop_NTPase"/>
</dbReference>
<dbReference type="PANTHER" id="PTHR43820:SF4">
    <property type="entry name" value="HIGH-AFFINITY BRANCHED-CHAIN AMINO ACID TRANSPORT ATP-BINDING PROTEIN LIVF"/>
    <property type="match status" value="1"/>
</dbReference>
<name>A0ABT5VEN7_9BACI</name>
<evidence type="ECO:0000256" key="5">
    <source>
        <dbReference type="ARBA" id="ARBA00022970"/>
    </source>
</evidence>
<keyword evidence="3" id="KW-0547">Nucleotide-binding</keyword>
<dbReference type="PROSITE" id="PS50893">
    <property type="entry name" value="ABC_TRANSPORTER_2"/>
    <property type="match status" value="1"/>
</dbReference>
<comment type="similarity">
    <text evidence="1">Belongs to the ABC transporter superfamily.</text>
</comment>
<dbReference type="InterPro" id="IPR017871">
    <property type="entry name" value="ABC_transporter-like_CS"/>
</dbReference>
<reference evidence="7" key="1">
    <citation type="submission" date="2024-05" db="EMBL/GenBank/DDBJ databases">
        <title>Alkalihalobacillus sp. strain MEB203 novel alkaliphilic bacterium from Lonar Lake, India.</title>
        <authorList>
            <person name="Joshi A."/>
            <person name="Thite S."/>
            <person name="Mengade P."/>
        </authorList>
    </citation>
    <scope>NUCLEOTIDE SEQUENCE</scope>
    <source>
        <strain evidence="7">MEB 203</strain>
    </source>
</reference>
<evidence type="ECO:0000313" key="7">
    <source>
        <dbReference type="EMBL" id="MDE5413889.1"/>
    </source>
</evidence>
<organism evidence="7 8">
    <name type="scientific">Alkalihalobacterium chitinilyticum</name>
    <dbReference type="NCBI Taxonomy" id="2980103"/>
    <lineage>
        <taxon>Bacteria</taxon>
        <taxon>Bacillati</taxon>
        <taxon>Bacillota</taxon>
        <taxon>Bacilli</taxon>
        <taxon>Bacillales</taxon>
        <taxon>Bacillaceae</taxon>
        <taxon>Alkalihalobacterium</taxon>
    </lineage>
</organism>
<dbReference type="InterPro" id="IPR052156">
    <property type="entry name" value="BCAA_Transport_ATP-bd_LivF"/>
</dbReference>
<dbReference type="Proteomes" id="UP001148125">
    <property type="component" value="Unassembled WGS sequence"/>
</dbReference>
<keyword evidence="5" id="KW-0029">Amino-acid transport</keyword>
<evidence type="ECO:0000256" key="3">
    <source>
        <dbReference type="ARBA" id="ARBA00022741"/>
    </source>
</evidence>
<evidence type="ECO:0000256" key="4">
    <source>
        <dbReference type="ARBA" id="ARBA00022840"/>
    </source>
</evidence>
<evidence type="ECO:0000256" key="2">
    <source>
        <dbReference type="ARBA" id="ARBA00022448"/>
    </source>
</evidence>
<dbReference type="PROSITE" id="PS00211">
    <property type="entry name" value="ABC_TRANSPORTER_1"/>
    <property type="match status" value="1"/>
</dbReference>
<comment type="caution">
    <text evidence="7">The sequence shown here is derived from an EMBL/GenBank/DDBJ whole genome shotgun (WGS) entry which is preliminary data.</text>
</comment>
<dbReference type="InterPro" id="IPR003593">
    <property type="entry name" value="AAA+_ATPase"/>
</dbReference>
<evidence type="ECO:0000259" key="6">
    <source>
        <dbReference type="PROSITE" id="PS50893"/>
    </source>
</evidence>